<dbReference type="PROSITE" id="PS51257">
    <property type="entry name" value="PROKAR_LIPOPROTEIN"/>
    <property type="match status" value="1"/>
</dbReference>
<evidence type="ECO:0000256" key="1">
    <source>
        <dbReference type="SAM" id="SignalP"/>
    </source>
</evidence>
<keyword evidence="3" id="KW-1185">Reference proteome</keyword>
<evidence type="ECO:0008006" key="4">
    <source>
        <dbReference type="Google" id="ProtNLM"/>
    </source>
</evidence>
<proteinExistence type="predicted"/>
<dbReference type="RefSeq" id="WP_169457146.1">
    <property type="nucleotide sequence ID" value="NZ_CP051774.1"/>
</dbReference>
<sequence>MSFRLLPKLLLPACVISLMACNEYYTPPSTSLPMTQGPSGAPQDNPHARPTVRFPARVAVARIEKSGDSFHLVSGANEEDPAHAAKAASLPGVRAFVPLNRVALTGSVKSYRELDREALKMGADILAVYRYDTDVAVNDAFEPLTLATLGFAPTIKHETSSVVTLIVRDARTGYVYGVLEERADRGGVTTGMTLYGSERNAKKFTRKQAMDRLMERLPGFWNGILAKGR</sequence>
<name>A0A858RQN1_9BACT</name>
<dbReference type="Proteomes" id="UP000501812">
    <property type="component" value="Chromosome"/>
</dbReference>
<feature type="chain" id="PRO_5032448282" description="Lipoprotein" evidence="1">
    <location>
        <begin position="21"/>
        <end position="229"/>
    </location>
</feature>
<feature type="signal peptide" evidence="1">
    <location>
        <begin position="1"/>
        <end position="20"/>
    </location>
</feature>
<evidence type="ECO:0000313" key="3">
    <source>
        <dbReference type="Proteomes" id="UP000501812"/>
    </source>
</evidence>
<gene>
    <name evidence="2" type="ORF">HHL09_23695</name>
</gene>
<dbReference type="EMBL" id="CP051774">
    <property type="protein sequence ID" value="QJE98659.1"/>
    <property type="molecule type" value="Genomic_DNA"/>
</dbReference>
<organism evidence="2 3">
    <name type="scientific">Luteolibacter luteus</name>
    <dbReference type="NCBI Taxonomy" id="2728835"/>
    <lineage>
        <taxon>Bacteria</taxon>
        <taxon>Pseudomonadati</taxon>
        <taxon>Verrucomicrobiota</taxon>
        <taxon>Verrucomicrobiia</taxon>
        <taxon>Verrucomicrobiales</taxon>
        <taxon>Verrucomicrobiaceae</taxon>
        <taxon>Luteolibacter</taxon>
    </lineage>
</organism>
<dbReference type="AlphaFoldDB" id="A0A858RQN1"/>
<accession>A0A858RQN1</accession>
<protein>
    <recommendedName>
        <fullName evidence="4">Lipoprotein</fullName>
    </recommendedName>
</protein>
<dbReference type="KEGG" id="luo:HHL09_23695"/>
<reference evidence="2 3" key="1">
    <citation type="submission" date="2020-04" db="EMBL/GenBank/DDBJ databases">
        <title>Luteolibacter sp. G-1-1-1 isolated from soil.</title>
        <authorList>
            <person name="Dahal R.H."/>
        </authorList>
    </citation>
    <scope>NUCLEOTIDE SEQUENCE [LARGE SCALE GENOMIC DNA]</scope>
    <source>
        <strain evidence="2 3">G-1-1-1</strain>
    </source>
</reference>
<evidence type="ECO:0000313" key="2">
    <source>
        <dbReference type="EMBL" id="QJE98659.1"/>
    </source>
</evidence>
<keyword evidence="1" id="KW-0732">Signal</keyword>